<evidence type="ECO:0000313" key="3">
    <source>
        <dbReference type="Proteomes" id="UP000299102"/>
    </source>
</evidence>
<dbReference type="EMBL" id="BGZK01000046">
    <property type="protein sequence ID" value="GBP11323.1"/>
    <property type="molecule type" value="Genomic_DNA"/>
</dbReference>
<comment type="caution">
    <text evidence="2">The sequence shown here is derived from an EMBL/GenBank/DDBJ whole genome shotgun (WGS) entry which is preliminary data.</text>
</comment>
<keyword evidence="3" id="KW-1185">Reference proteome</keyword>
<protein>
    <submittedName>
        <fullName evidence="2">Uncharacterized protein</fullName>
    </submittedName>
</protein>
<dbReference type="AlphaFoldDB" id="A0A4C1T9Y0"/>
<proteinExistence type="predicted"/>
<evidence type="ECO:0000256" key="1">
    <source>
        <dbReference type="SAM" id="MobiDB-lite"/>
    </source>
</evidence>
<accession>A0A4C1T9Y0</accession>
<reference evidence="2 3" key="1">
    <citation type="journal article" date="2019" name="Commun. Biol.">
        <title>The bagworm genome reveals a unique fibroin gene that provides high tensile strength.</title>
        <authorList>
            <person name="Kono N."/>
            <person name="Nakamura H."/>
            <person name="Ohtoshi R."/>
            <person name="Tomita M."/>
            <person name="Numata K."/>
            <person name="Arakawa K."/>
        </authorList>
    </citation>
    <scope>NUCLEOTIDE SEQUENCE [LARGE SCALE GENOMIC DNA]</scope>
</reference>
<name>A0A4C1T9Y0_EUMVA</name>
<sequence length="246" mass="27096">MHRVCRCVRNGEDVCVYVWVCVCVGRLFAPARTRSRHQAVGGAVTSRDATPAAPPAARGAGHPIGRAVAIPLNRSLLLHTFHANRAHPQEHVDSRVHIHRGVRSIKLPTNALLAISSVTRHAVRYVEGDRMSPHQRSVTAGGVFIDDYGKIAHEIYINSQSCPKDGTGPWRYKCSPLTVLAGSEPVPRDYLPTSFHGVRRLSSRRALLRGQRAGSEIPKVKYWAGATRGHVAQLELSRSTRTMRSE</sequence>
<gene>
    <name evidence="2" type="ORF">EVAR_92854_1</name>
</gene>
<dbReference type="Proteomes" id="UP000299102">
    <property type="component" value="Unassembled WGS sequence"/>
</dbReference>
<feature type="region of interest" description="Disordered" evidence="1">
    <location>
        <begin position="40"/>
        <end position="62"/>
    </location>
</feature>
<evidence type="ECO:0000313" key="2">
    <source>
        <dbReference type="EMBL" id="GBP11323.1"/>
    </source>
</evidence>
<organism evidence="2 3">
    <name type="scientific">Eumeta variegata</name>
    <name type="common">Bagworm moth</name>
    <name type="synonym">Eumeta japonica</name>
    <dbReference type="NCBI Taxonomy" id="151549"/>
    <lineage>
        <taxon>Eukaryota</taxon>
        <taxon>Metazoa</taxon>
        <taxon>Ecdysozoa</taxon>
        <taxon>Arthropoda</taxon>
        <taxon>Hexapoda</taxon>
        <taxon>Insecta</taxon>
        <taxon>Pterygota</taxon>
        <taxon>Neoptera</taxon>
        <taxon>Endopterygota</taxon>
        <taxon>Lepidoptera</taxon>
        <taxon>Glossata</taxon>
        <taxon>Ditrysia</taxon>
        <taxon>Tineoidea</taxon>
        <taxon>Psychidae</taxon>
        <taxon>Oiketicinae</taxon>
        <taxon>Eumeta</taxon>
    </lineage>
</organism>
<feature type="compositionally biased region" description="Low complexity" evidence="1">
    <location>
        <begin position="47"/>
        <end position="62"/>
    </location>
</feature>